<organism evidence="1 2">
    <name type="scientific">Pseudobacillus wudalianchiensis</name>
    <dbReference type="NCBI Taxonomy" id="1743143"/>
    <lineage>
        <taxon>Bacteria</taxon>
        <taxon>Bacillati</taxon>
        <taxon>Bacillota</taxon>
        <taxon>Bacilli</taxon>
        <taxon>Bacillales</taxon>
        <taxon>Bacillaceae</taxon>
        <taxon>Pseudobacillus</taxon>
    </lineage>
</organism>
<evidence type="ECO:0008006" key="3">
    <source>
        <dbReference type="Google" id="ProtNLM"/>
    </source>
</evidence>
<dbReference type="SUPFAM" id="SSF58104">
    <property type="entry name" value="Methyl-accepting chemotaxis protein (MCP) signaling domain"/>
    <property type="match status" value="1"/>
</dbReference>
<reference evidence="2" key="1">
    <citation type="submission" date="2016-05" db="EMBL/GenBank/DDBJ databases">
        <authorList>
            <person name="Liu B."/>
            <person name="Wang J."/>
            <person name="Zhu Y."/>
            <person name="Liu G."/>
            <person name="Chen Q."/>
            <person name="Chen Z."/>
            <person name="Lan J."/>
            <person name="Che J."/>
            <person name="Ge C."/>
            <person name="Shi H."/>
            <person name="Pan Z."/>
            <person name="Liu X."/>
        </authorList>
    </citation>
    <scope>NUCLEOTIDE SEQUENCE [LARGE SCALE GENOMIC DNA]</scope>
    <source>
        <strain evidence="2">FJAT-27215</strain>
    </source>
</reference>
<dbReference type="AlphaFoldDB" id="A0A1B9B7K0"/>
<dbReference type="Proteomes" id="UP000092578">
    <property type="component" value="Unassembled WGS sequence"/>
</dbReference>
<keyword evidence="2" id="KW-1185">Reference proteome</keyword>
<sequence length="78" mass="8294">MSAINEEITEAATAKDEVLQVMEEIAASAQQSAAASEEISASADEQLRAIQSVATSSERLIGLSIELKSAVNRFKLNK</sequence>
<evidence type="ECO:0000313" key="1">
    <source>
        <dbReference type="EMBL" id="OCA92058.1"/>
    </source>
</evidence>
<comment type="caution">
    <text evidence="1">The sequence shown here is derived from an EMBL/GenBank/DDBJ whole genome shotgun (WGS) entry which is preliminary data.</text>
</comment>
<dbReference type="EMBL" id="MAYT01000002">
    <property type="protein sequence ID" value="OCA92058.1"/>
    <property type="molecule type" value="Genomic_DNA"/>
</dbReference>
<dbReference type="Gene3D" id="1.10.287.950">
    <property type="entry name" value="Methyl-accepting chemotaxis protein"/>
    <property type="match status" value="1"/>
</dbReference>
<accession>A0A1B9B7K0</accession>
<proteinExistence type="predicted"/>
<name>A0A1B9B7K0_9BACI</name>
<protein>
    <recommendedName>
        <fullName evidence="3">Methyl-accepting transducer domain-containing protein</fullName>
    </recommendedName>
</protein>
<evidence type="ECO:0000313" key="2">
    <source>
        <dbReference type="Proteomes" id="UP000092578"/>
    </source>
</evidence>
<dbReference type="RefSeq" id="WP_065409478.1">
    <property type="nucleotide sequence ID" value="NZ_MAYT01000002.1"/>
</dbReference>
<gene>
    <name evidence="1" type="ORF">A8F95_18055</name>
</gene>